<keyword evidence="2" id="KW-0472">Membrane</keyword>
<evidence type="ECO:0000313" key="3">
    <source>
        <dbReference type="EMBL" id="KAF2004142.1"/>
    </source>
</evidence>
<feature type="region of interest" description="Disordered" evidence="1">
    <location>
        <begin position="63"/>
        <end position="127"/>
    </location>
</feature>
<feature type="region of interest" description="Disordered" evidence="1">
    <location>
        <begin position="167"/>
        <end position="192"/>
    </location>
</feature>
<organism evidence="3 4">
    <name type="scientific">Amniculicola lignicola CBS 123094</name>
    <dbReference type="NCBI Taxonomy" id="1392246"/>
    <lineage>
        <taxon>Eukaryota</taxon>
        <taxon>Fungi</taxon>
        <taxon>Dikarya</taxon>
        <taxon>Ascomycota</taxon>
        <taxon>Pezizomycotina</taxon>
        <taxon>Dothideomycetes</taxon>
        <taxon>Pleosporomycetidae</taxon>
        <taxon>Pleosporales</taxon>
        <taxon>Amniculicolaceae</taxon>
        <taxon>Amniculicola</taxon>
    </lineage>
</organism>
<feature type="transmembrane region" description="Helical" evidence="2">
    <location>
        <begin position="136"/>
        <end position="163"/>
    </location>
</feature>
<evidence type="ECO:0000256" key="2">
    <source>
        <dbReference type="SAM" id="Phobius"/>
    </source>
</evidence>
<dbReference type="EMBL" id="ML977569">
    <property type="protein sequence ID" value="KAF2004142.1"/>
    <property type="molecule type" value="Genomic_DNA"/>
</dbReference>
<feature type="compositionally biased region" description="Gly residues" evidence="1">
    <location>
        <begin position="180"/>
        <end position="192"/>
    </location>
</feature>
<keyword evidence="2" id="KW-0812">Transmembrane</keyword>
<protein>
    <submittedName>
        <fullName evidence="3">Uncharacterized protein</fullName>
    </submittedName>
</protein>
<accession>A0A6A5WR16</accession>
<gene>
    <name evidence="3" type="ORF">P154DRAFT_572590</name>
</gene>
<keyword evidence="4" id="KW-1185">Reference proteome</keyword>
<proteinExistence type="predicted"/>
<dbReference type="AlphaFoldDB" id="A0A6A5WR16"/>
<evidence type="ECO:0000256" key="1">
    <source>
        <dbReference type="SAM" id="MobiDB-lite"/>
    </source>
</evidence>
<keyword evidence="2" id="KW-1133">Transmembrane helix</keyword>
<name>A0A6A5WR16_9PLEO</name>
<reference evidence="3" key="1">
    <citation type="journal article" date="2020" name="Stud. Mycol.">
        <title>101 Dothideomycetes genomes: a test case for predicting lifestyles and emergence of pathogens.</title>
        <authorList>
            <person name="Haridas S."/>
            <person name="Albert R."/>
            <person name="Binder M."/>
            <person name="Bloem J."/>
            <person name="Labutti K."/>
            <person name="Salamov A."/>
            <person name="Andreopoulos B."/>
            <person name="Baker S."/>
            <person name="Barry K."/>
            <person name="Bills G."/>
            <person name="Bluhm B."/>
            <person name="Cannon C."/>
            <person name="Castanera R."/>
            <person name="Culley D."/>
            <person name="Daum C."/>
            <person name="Ezra D."/>
            <person name="Gonzalez J."/>
            <person name="Henrissat B."/>
            <person name="Kuo A."/>
            <person name="Liang C."/>
            <person name="Lipzen A."/>
            <person name="Lutzoni F."/>
            <person name="Magnuson J."/>
            <person name="Mondo S."/>
            <person name="Nolan M."/>
            <person name="Ohm R."/>
            <person name="Pangilinan J."/>
            <person name="Park H.-J."/>
            <person name="Ramirez L."/>
            <person name="Alfaro M."/>
            <person name="Sun H."/>
            <person name="Tritt A."/>
            <person name="Yoshinaga Y."/>
            <person name="Zwiers L.-H."/>
            <person name="Turgeon B."/>
            <person name="Goodwin S."/>
            <person name="Spatafora J."/>
            <person name="Crous P."/>
            <person name="Grigoriev I."/>
        </authorList>
    </citation>
    <scope>NUCLEOTIDE SEQUENCE</scope>
    <source>
        <strain evidence="3">CBS 123094</strain>
    </source>
</reference>
<dbReference type="Proteomes" id="UP000799779">
    <property type="component" value="Unassembled WGS sequence"/>
</dbReference>
<feature type="compositionally biased region" description="Pro residues" evidence="1">
    <location>
        <begin position="104"/>
        <end position="127"/>
    </location>
</feature>
<evidence type="ECO:0000313" key="4">
    <source>
        <dbReference type="Proteomes" id="UP000799779"/>
    </source>
</evidence>
<feature type="region of interest" description="Disordered" evidence="1">
    <location>
        <begin position="1"/>
        <end position="21"/>
    </location>
</feature>
<sequence>MCLGANRRSLLPPGTNANAQSTNHTKLFSSMQVTFYYFKNTTSASTSQYPLWSLGPVSLPDQQSFATNTATHGPDSDSSKRSQLTAHRHTPHSLQFSHLLSNPYKPPSPLPPPTLLPSDPPSVDPMPPRPGKEYHAVVFLIVMYCSVIFLSFIAAMVAMAVGFPHKGGPAAPENSTERGNWGGAGTGTGGRGAMVRGEAKKVVHVDVPNDLNCGDNENPMFDLVHTIKFWVDQQNCHRFRLREEETCYILGANDVATHASRIYFPAGYFKTRIYHDASCDSPIHQTFEPYQLWENLPAGWSGSIGAFRSKKCGRECQFNGQ</sequence>